<dbReference type="Proteomes" id="UP000095658">
    <property type="component" value="Unassembled WGS sequence"/>
</dbReference>
<keyword evidence="1" id="KW-0812">Transmembrane</keyword>
<feature type="transmembrane region" description="Helical" evidence="1">
    <location>
        <begin position="189"/>
        <end position="210"/>
    </location>
</feature>
<dbReference type="OrthoDB" id="875405at2"/>
<comment type="caution">
    <text evidence="2">The sequence shown here is derived from an EMBL/GenBank/DDBJ whole genome shotgun (WGS) entry which is preliminary data.</text>
</comment>
<evidence type="ECO:0000313" key="2">
    <source>
        <dbReference type="EMBL" id="OES43411.1"/>
    </source>
</evidence>
<feature type="transmembrane region" description="Helical" evidence="1">
    <location>
        <begin position="96"/>
        <end position="119"/>
    </location>
</feature>
<feature type="transmembrane region" description="Helical" evidence="1">
    <location>
        <begin position="215"/>
        <end position="234"/>
    </location>
</feature>
<protein>
    <recommendedName>
        <fullName evidence="4">Beta-carotene 15,15'-monooxygenase</fullName>
    </recommendedName>
</protein>
<keyword evidence="3" id="KW-1185">Reference proteome</keyword>
<keyword evidence="1" id="KW-0472">Membrane</keyword>
<evidence type="ECO:0000256" key="1">
    <source>
        <dbReference type="SAM" id="Phobius"/>
    </source>
</evidence>
<sequence>MVYRPVRYPYWAIAFLILVLTSNMLLYRPAVQEFFSIQIESGIAIVSLIDLVIIAPVIAYFVFNLSVKQMIGLMVTGLIAARLLIPVEYFAPYKGILYAGIAAEGLLLVMEVGLLFYVLRKIPLIRKKMRGTAAIYSMLPAVEKAAGNNKLVTIVVSEFLMIYYAFFAWRKKAPSHDDVVTMHMKTSAIAMNMMLIHAIVIETIGIHWWLHEKSIWISIVLLVLNVYSVIFFLAETQVIGLNPIEIKEGKLYAAQGLTKCIIVPLEKVKEVKWGAKPHKEVLEFILKDFEPLEVQVVITLREPLEATMFMGSKKAVTELALRVDEPEKLKQLLQKEM</sequence>
<keyword evidence="1" id="KW-1133">Transmembrane helix</keyword>
<feature type="transmembrane region" description="Helical" evidence="1">
    <location>
        <begin position="151"/>
        <end position="169"/>
    </location>
</feature>
<reference evidence="2 3" key="1">
    <citation type="submission" date="2016-06" db="EMBL/GenBank/DDBJ databases">
        <title>Domibacillus iocasae genome sequencing.</title>
        <authorList>
            <person name="Verma A."/>
            <person name="Pal Y."/>
            <person name="Ojha A.K."/>
            <person name="Krishnamurthi S."/>
        </authorList>
    </citation>
    <scope>NUCLEOTIDE SEQUENCE [LARGE SCALE GENOMIC DNA]</scope>
    <source>
        <strain evidence="2 3">DSM 29979</strain>
    </source>
</reference>
<name>A0A1E7DJZ0_9BACI</name>
<feature type="transmembrane region" description="Helical" evidence="1">
    <location>
        <begin position="12"/>
        <end position="30"/>
    </location>
</feature>
<dbReference type="RefSeq" id="WP_069939849.1">
    <property type="nucleotide sequence ID" value="NZ_MAMP01000025.1"/>
</dbReference>
<evidence type="ECO:0008006" key="4">
    <source>
        <dbReference type="Google" id="ProtNLM"/>
    </source>
</evidence>
<feature type="transmembrane region" description="Helical" evidence="1">
    <location>
        <begin position="70"/>
        <end position="90"/>
    </location>
</feature>
<feature type="transmembrane region" description="Helical" evidence="1">
    <location>
        <begin position="42"/>
        <end position="63"/>
    </location>
</feature>
<gene>
    <name evidence="2" type="ORF">BA724_13370</name>
</gene>
<accession>A0A1E7DJZ0</accession>
<dbReference type="STRING" id="1714016.BA724_13370"/>
<dbReference type="EMBL" id="MAMP01000025">
    <property type="protein sequence ID" value="OES43411.1"/>
    <property type="molecule type" value="Genomic_DNA"/>
</dbReference>
<organism evidence="2 3">
    <name type="scientific">Domibacillus iocasae</name>
    <dbReference type="NCBI Taxonomy" id="1714016"/>
    <lineage>
        <taxon>Bacteria</taxon>
        <taxon>Bacillati</taxon>
        <taxon>Bacillota</taxon>
        <taxon>Bacilli</taxon>
        <taxon>Bacillales</taxon>
        <taxon>Bacillaceae</taxon>
        <taxon>Domibacillus</taxon>
    </lineage>
</organism>
<proteinExistence type="predicted"/>
<dbReference type="AlphaFoldDB" id="A0A1E7DJZ0"/>
<evidence type="ECO:0000313" key="3">
    <source>
        <dbReference type="Proteomes" id="UP000095658"/>
    </source>
</evidence>